<evidence type="ECO:0000313" key="3">
    <source>
        <dbReference type="Proteomes" id="UP000828390"/>
    </source>
</evidence>
<dbReference type="AlphaFoldDB" id="A0A9D4H8D6"/>
<name>A0A9D4H8D6_DREPO</name>
<reference evidence="2" key="1">
    <citation type="journal article" date="2019" name="bioRxiv">
        <title>The Genome of the Zebra Mussel, Dreissena polymorpha: A Resource for Invasive Species Research.</title>
        <authorList>
            <person name="McCartney M.A."/>
            <person name="Auch B."/>
            <person name="Kono T."/>
            <person name="Mallez S."/>
            <person name="Zhang Y."/>
            <person name="Obille A."/>
            <person name="Becker A."/>
            <person name="Abrahante J.E."/>
            <person name="Garbe J."/>
            <person name="Badalamenti J.P."/>
            <person name="Herman A."/>
            <person name="Mangelson H."/>
            <person name="Liachko I."/>
            <person name="Sullivan S."/>
            <person name="Sone E.D."/>
            <person name="Koren S."/>
            <person name="Silverstein K.A.T."/>
            <person name="Beckman K.B."/>
            <person name="Gohl D.M."/>
        </authorList>
    </citation>
    <scope>NUCLEOTIDE SEQUENCE</scope>
    <source>
        <strain evidence="2">Duluth1</strain>
        <tissue evidence="2">Whole animal</tissue>
    </source>
</reference>
<dbReference type="EMBL" id="JAIWYP010000004">
    <property type="protein sequence ID" value="KAH3830468.1"/>
    <property type="molecule type" value="Genomic_DNA"/>
</dbReference>
<protein>
    <submittedName>
        <fullName evidence="2">Uncharacterized protein</fullName>
    </submittedName>
</protein>
<organism evidence="2 3">
    <name type="scientific">Dreissena polymorpha</name>
    <name type="common">Zebra mussel</name>
    <name type="synonym">Mytilus polymorpha</name>
    <dbReference type="NCBI Taxonomy" id="45954"/>
    <lineage>
        <taxon>Eukaryota</taxon>
        <taxon>Metazoa</taxon>
        <taxon>Spiralia</taxon>
        <taxon>Lophotrochozoa</taxon>
        <taxon>Mollusca</taxon>
        <taxon>Bivalvia</taxon>
        <taxon>Autobranchia</taxon>
        <taxon>Heteroconchia</taxon>
        <taxon>Euheterodonta</taxon>
        <taxon>Imparidentia</taxon>
        <taxon>Neoheterodontei</taxon>
        <taxon>Myida</taxon>
        <taxon>Dreissenoidea</taxon>
        <taxon>Dreissenidae</taxon>
        <taxon>Dreissena</taxon>
    </lineage>
</organism>
<accession>A0A9D4H8D6</accession>
<proteinExistence type="predicted"/>
<keyword evidence="3" id="KW-1185">Reference proteome</keyword>
<evidence type="ECO:0000256" key="1">
    <source>
        <dbReference type="SAM" id="SignalP"/>
    </source>
</evidence>
<evidence type="ECO:0000313" key="2">
    <source>
        <dbReference type="EMBL" id="KAH3830468.1"/>
    </source>
</evidence>
<sequence length="69" mass="7853">MSKYSLLSLQVVLCPLYMVRSHLPFPLYINIDTSRLGLHDQISTPGRGHDLQLQCPGGDLYQSLTFQFE</sequence>
<feature type="signal peptide" evidence="1">
    <location>
        <begin position="1"/>
        <end position="21"/>
    </location>
</feature>
<gene>
    <name evidence="2" type="ORF">DPMN_103712</name>
</gene>
<feature type="chain" id="PRO_5039045287" evidence="1">
    <location>
        <begin position="22"/>
        <end position="69"/>
    </location>
</feature>
<dbReference type="Proteomes" id="UP000828390">
    <property type="component" value="Unassembled WGS sequence"/>
</dbReference>
<reference evidence="2" key="2">
    <citation type="submission" date="2020-11" db="EMBL/GenBank/DDBJ databases">
        <authorList>
            <person name="McCartney M.A."/>
            <person name="Auch B."/>
            <person name="Kono T."/>
            <person name="Mallez S."/>
            <person name="Becker A."/>
            <person name="Gohl D.M."/>
            <person name="Silverstein K.A.T."/>
            <person name="Koren S."/>
            <person name="Bechman K.B."/>
            <person name="Herman A."/>
            <person name="Abrahante J.E."/>
            <person name="Garbe J."/>
        </authorList>
    </citation>
    <scope>NUCLEOTIDE SEQUENCE</scope>
    <source>
        <strain evidence="2">Duluth1</strain>
        <tissue evidence="2">Whole animal</tissue>
    </source>
</reference>
<keyword evidence="1" id="KW-0732">Signal</keyword>
<comment type="caution">
    <text evidence="2">The sequence shown here is derived from an EMBL/GenBank/DDBJ whole genome shotgun (WGS) entry which is preliminary data.</text>
</comment>